<dbReference type="GO" id="GO:0006396">
    <property type="term" value="P:RNA processing"/>
    <property type="evidence" value="ECO:0007669"/>
    <property type="project" value="InterPro"/>
</dbReference>
<evidence type="ECO:0000256" key="1">
    <source>
        <dbReference type="SAM" id="MobiDB-lite"/>
    </source>
</evidence>
<protein>
    <submittedName>
        <fullName evidence="2">Uncharacterized protein</fullName>
    </submittedName>
</protein>
<dbReference type="Gene3D" id="1.10.1520.10">
    <property type="entry name" value="Ribonuclease III domain"/>
    <property type="match status" value="1"/>
</dbReference>
<feature type="region of interest" description="Disordered" evidence="1">
    <location>
        <begin position="194"/>
        <end position="230"/>
    </location>
</feature>
<accession>A0A7C8PGD7</accession>
<evidence type="ECO:0000313" key="2">
    <source>
        <dbReference type="EMBL" id="TGJ64101.1"/>
    </source>
</evidence>
<proteinExistence type="predicted"/>
<reference evidence="2 3" key="1">
    <citation type="submission" date="2019-03" db="EMBL/GenBank/DDBJ databases">
        <title>Nematode-trapping fungi genome.</title>
        <authorList>
            <person name="Vidal-Diez De Ulzurrun G."/>
        </authorList>
    </citation>
    <scope>NUCLEOTIDE SEQUENCE [LARGE SCALE GENOMIC DNA]</scope>
    <source>
        <strain evidence="2 3">TWF154</strain>
    </source>
</reference>
<dbReference type="GO" id="GO:0004525">
    <property type="term" value="F:ribonuclease III activity"/>
    <property type="evidence" value="ECO:0007669"/>
    <property type="project" value="InterPro"/>
</dbReference>
<name>A0A7C8PGD7_ORBOL</name>
<gene>
    <name evidence="2" type="ORF">EYR41_010178</name>
</gene>
<dbReference type="SUPFAM" id="SSF69065">
    <property type="entry name" value="RNase III domain-like"/>
    <property type="match status" value="1"/>
</dbReference>
<dbReference type="InterPro" id="IPR000999">
    <property type="entry name" value="RNase_III_dom"/>
</dbReference>
<sequence length="263" mass="28785">MDISCSEKPVLEVPLGAGLPTINSENLRTSALMDQNTRQPFTQRHLHIVGKRAYELAVSIYLVTTFPGVSNVRMTVLHERLTTLQEVISLSSQLELHESLYQYGGTLGDKSMSNAFYAWMGAVLVESGIAPVCKFSATVLEHNHQKIQSLDVDPDNGASNRVILGNIGVQAGAMIGNQENDEIDGMELMEVTPTLADKSPSKRKLSYSNSQDSLISEPGETPSLAGSETMKRRKLAQPKFAPLAFEQCTAVFQSEFEATKCTF</sequence>
<comment type="caution">
    <text evidence="2">The sequence shown here is derived from an EMBL/GenBank/DDBJ whole genome shotgun (WGS) entry which is preliminary data.</text>
</comment>
<organism evidence="2 3">
    <name type="scientific">Orbilia oligospora</name>
    <name type="common">Nematode-trapping fungus</name>
    <name type="synonym">Arthrobotrys oligospora</name>
    <dbReference type="NCBI Taxonomy" id="2813651"/>
    <lineage>
        <taxon>Eukaryota</taxon>
        <taxon>Fungi</taxon>
        <taxon>Dikarya</taxon>
        <taxon>Ascomycota</taxon>
        <taxon>Pezizomycotina</taxon>
        <taxon>Orbiliomycetes</taxon>
        <taxon>Orbiliales</taxon>
        <taxon>Orbiliaceae</taxon>
        <taxon>Orbilia</taxon>
    </lineage>
</organism>
<dbReference type="EMBL" id="SOZJ01000007">
    <property type="protein sequence ID" value="TGJ64101.1"/>
    <property type="molecule type" value="Genomic_DNA"/>
</dbReference>
<dbReference type="PROSITE" id="PS50142">
    <property type="entry name" value="RNASE_3_2"/>
    <property type="match status" value="1"/>
</dbReference>
<dbReference type="Proteomes" id="UP000297595">
    <property type="component" value="Unassembled WGS sequence"/>
</dbReference>
<dbReference type="AlphaFoldDB" id="A0A7C8PGD7"/>
<evidence type="ECO:0000313" key="3">
    <source>
        <dbReference type="Proteomes" id="UP000297595"/>
    </source>
</evidence>
<dbReference type="InterPro" id="IPR036389">
    <property type="entry name" value="RNase_III_sf"/>
</dbReference>